<organism evidence="2">
    <name type="scientific">Laccaria bicolor (strain S238N-H82 / ATCC MYA-4686)</name>
    <name type="common">Bicoloured deceiver</name>
    <name type="synonym">Laccaria laccata var. bicolor</name>
    <dbReference type="NCBI Taxonomy" id="486041"/>
    <lineage>
        <taxon>Eukaryota</taxon>
        <taxon>Fungi</taxon>
        <taxon>Dikarya</taxon>
        <taxon>Basidiomycota</taxon>
        <taxon>Agaricomycotina</taxon>
        <taxon>Agaricomycetes</taxon>
        <taxon>Agaricomycetidae</taxon>
        <taxon>Agaricales</taxon>
        <taxon>Agaricineae</taxon>
        <taxon>Hydnangiaceae</taxon>
        <taxon>Laccaria</taxon>
    </lineage>
</organism>
<dbReference type="KEGG" id="lbc:LACBIDRAFT_333616"/>
<dbReference type="HOGENOM" id="CLU_144542_1_0_1"/>
<dbReference type="GeneID" id="6083911"/>
<evidence type="ECO:0000313" key="2">
    <source>
        <dbReference type="Proteomes" id="UP000001194"/>
    </source>
</evidence>
<dbReference type="EMBL" id="DS547143">
    <property type="protein sequence ID" value="EDR01095.1"/>
    <property type="molecule type" value="Genomic_DNA"/>
</dbReference>
<gene>
    <name evidence="1" type="ORF">LACBIDRAFT_333616</name>
</gene>
<keyword evidence="2" id="KW-1185">Reference proteome</keyword>
<dbReference type="InParanoid" id="B0DWI4"/>
<proteinExistence type="predicted"/>
<dbReference type="RefSeq" id="XP_001888314.1">
    <property type="nucleotide sequence ID" value="XM_001888279.1"/>
</dbReference>
<sequence>MLHYFPHMVLNAAAHAAASHAVASHADKQDKHHEINAEDVLDHTDFSLIHNTKTFEDVAFLCIVTAIIAEHSFFLWKQKHSKSTAPYELAIQKLNSSVNLTKIKTAIEEASHMKTKDQKKQALLKIAMDNRFPHLPRIS</sequence>
<dbReference type="Proteomes" id="UP000001194">
    <property type="component" value="Unassembled WGS sequence"/>
</dbReference>
<reference evidence="1 2" key="1">
    <citation type="journal article" date="2008" name="Nature">
        <title>The genome of Laccaria bicolor provides insights into mycorrhizal symbiosis.</title>
        <authorList>
            <person name="Martin F."/>
            <person name="Aerts A."/>
            <person name="Ahren D."/>
            <person name="Brun A."/>
            <person name="Danchin E.G.J."/>
            <person name="Duchaussoy F."/>
            <person name="Gibon J."/>
            <person name="Kohler A."/>
            <person name="Lindquist E."/>
            <person name="Pereda V."/>
            <person name="Salamov A."/>
            <person name="Shapiro H.J."/>
            <person name="Wuyts J."/>
            <person name="Blaudez D."/>
            <person name="Buee M."/>
            <person name="Brokstein P."/>
            <person name="Canbaeck B."/>
            <person name="Cohen D."/>
            <person name="Courty P.E."/>
            <person name="Coutinho P.M."/>
            <person name="Delaruelle C."/>
            <person name="Detter J.C."/>
            <person name="Deveau A."/>
            <person name="DiFazio S."/>
            <person name="Duplessis S."/>
            <person name="Fraissinet-Tachet L."/>
            <person name="Lucic E."/>
            <person name="Frey-Klett P."/>
            <person name="Fourrey C."/>
            <person name="Feussner I."/>
            <person name="Gay G."/>
            <person name="Grimwood J."/>
            <person name="Hoegger P.J."/>
            <person name="Jain P."/>
            <person name="Kilaru S."/>
            <person name="Labbe J."/>
            <person name="Lin Y.C."/>
            <person name="Legue V."/>
            <person name="Le Tacon F."/>
            <person name="Marmeisse R."/>
            <person name="Melayah D."/>
            <person name="Montanini B."/>
            <person name="Muratet M."/>
            <person name="Nehls U."/>
            <person name="Niculita-Hirzel H."/>
            <person name="Oudot-Le Secq M.P."/>
            <person name="Peter M."/>
            <person name="Quesneville H."/>
            <person name="Rajashekar B."/>
            <person name="Reich M."/>
            <person name="Rouhier N."/>
            <person name="Schmutz J."/>
            <person name="Yin T."/>
            <person name="Chalot M."/>
            <person name="Henrissat B."/>
            <person name="Kuees U."/>
            <person name="Lucas S."/>
            <person name="Van de Peer Y."/>
            <person name="Podila G.K."/>
            <person name="Polle A."/>
            <person name="Pukkila P.J."/>
            <person name="Richardson P.M."/>
            <person name="Rouze P."/>
            <person name="Sanders I.R."/>
            <person name="Stajich J.E."/>
            <person name="Tunlid A."/>
            <person name="Tuskan G."/>
            <person name="Grigoriev I.V."/>
        </authorList>
    </citation>
    <scope>NUCLEOTIDE SEQUENCE [LARGE SCALE GENOMIC DNA]</scope>
    <source>
        <strain evidence="2">S238N-H82 / ATCC MYA-4686</strain>
    </source>
</reference>
<evidence type="ECO:0000313" key="1">
    <source>
        <dbReference type="EMBL" id="EDR01095.1"/>
    </source>
</evidence>
<dbReference type="AlphaFoldDB" id="B0DWI4"/>
<name>B0DWI4_LACBS</name>
<accession>B0DWI4</accession>
<protein>
    <submittedName>
        <fullName evidence="1">Predicted protein</fullName>
    </submittedName>
</protein>